<dbReference type="InterPro" id="IPR000873">
    <property type="entry name" value="AMP-dep_synth/lig_dom"/>
</dbReference>
<dbReference type="InterPro" id="IPR023213">
    <property type="entry name" value="CAT-like_dom_sf"/>
</dbReference>
<dbReference type="PROSITE" id="PS00012">
    <property type="entry name" value="PHOSPHOPANTETHEINE"/>
    <property type="match status" value="1"/>
</dbReference>
<feature type="domain" description="Carrier" evidence="5">
    <location>
        <begin position="1083"/>
        <end position="1157"/>
    </location>
</feature>
<dbReference type="Gene3D" id="1.10.1200.10">
    <property type="entry name" value="ACP-like"/>
    <property type="match status" value="2"/>
</dbReference>
<dbReference type="Gene3D" id="3.30.559.10">
    <property type="entry name" value="Chloramphenicol acetyltransferase-like domain"/>
    <property type="match status" value="1"/>
</dbReference>
<keyword evidence="3" id="KW-0596">Phosphopantetheine</keyword>
<evidence type="ECO:0000256" key="4">
    <source>
        <dbReference type="ARBA" id="ARBA00022553"/>
    </source>
</evidence>
<dbReference type="Pfam" id="PF00550">
    <property type="entry name" value="PP-binding"/>
    <property type="match status" value="2"/>
</dbReference>
<comment type="caution">
    <text evidence="6">The sequence shown here is derived from an EMBL/GenBank/DDBJ whole genome shotgun (WGS) entry which is preliminary data.</text>
</comment>
<dbReference type="SUPFAM" id="SSF53474">
    <property type="entry name" value="alpha/beta-Hydrolases"/>
    <property type="match status" value="2"/>
</dbReference>
<dbReference type="Pfam" id="PF13193">
    <property type="entry name" value="AMP-binding_C"/>
    <property type="match status" value="1"/>
</dbReference>
<dbReference type="CDD" id="cd12117">
    <property type="entry name" value="A_NRPS_Srf_like"/>
    <property type="match status" value="1"/>
</dbReference>
<dbReference type="SMART" id="SM00824">
    <property type="entry name" value="PKS_TE"/>
    <property type="match status" value="1"/>
</dbReference>
<dbReference type="InterPro" id="IPR020802">
    <property type="entry name" value="TesA-like"/>
</dbReference>
<organism evidence="6 7">
    <name type="scientific">Xanthomonas codiaei</name>
    <dbReference type="NCBI Taxonomy" id="56463"/>
    <lineage>
        <taxon>Bacteria</taxon>
        <taxon>Pseudomonadati</taxon>
        <taxon>Pseudomonadota</taxon>
        <taxon>Gammaproteobacteria</taxon>
        <taxon>Lysobacterales</taxon>
        <taxon>Lysobacteraceae</taxon>
        <taxon>Xanthomonas</taxon>
    </lineage>
</organism>
<dbReference type="EMBL" id="MDEC01000027">
    <property type="protein sequence ID" value="PPU60829.1"/>
    <property type="molecule type" value="Genomic_DNA"/>
</dbReference>
<dbReference type="FunFam" id="2.30.38.10:FF:000001">
    <property type="entry name" value="Non-ribosomal peptide synthetase PvdI"/>
    <property type="match status" value="1"/>
</dbReference>
<dbReference type="GO" id="GO:0003824">
    <property type="term" value="F:catalytic activity"/>
    <property type="evidence" value="ECO:0007669"/>
    <property type="project" value="InterPro"/>
</dbReference>
<dbReference type="InterPro" id="IPR025110">
    <property type="entry name" value="AMP-bd_C"/>
</dbReference>
<comment type="cofactor">
    <cofactor evidence="1">
        <name>pantetheine 4'-phosphate</name>
        <dbReference type="ChEBI" id="CHEBI:47942"/>
    </cofactor>
</comment>
<dbReference type="PANTHER" id="PTHR45527">
    <property type="entry name" value="NONRIBOSOMAL PEPTIDE SYNTHETASE"/>
    <property type="match status" value="1"/>
</dbReference>
<comment type="similarity">
    <text evidence="2">Belongs to the ATP-dependent AMP-binding enzyme family.</text>
</comment>
<dbReference type="Pfam" id="PF00501">
    <property type="entry name" value="AMP-binding"/>
    <property type="match status" value="1"/>
</dbReference>
<evidence type="ECO:0000313" key="6">
    <source>
        <dbReference type="EMBL" id="PPU60829.1"/>
    </source>
</evidence>
<dbReference type="SUPFAM" id="SSF56801">
    <property type="entry name" value="Acetyl-CoA synthetase-like"/>
    <property type="match status" value="1"/>
</dbReference>
<protein>
    <submittedName>
        <fullName evidence="6">Non-ribosomal peptide synthetase</fullName>
    </submittedName>
</protein>
<name>A0A2S7CH07_9XANT</name>
<dbReference type="SUPFAM" id="SSF52777">
    <property type="entry name" value="CoA-dependent acyltransferases"/>
    <property type="match status" value="2"/>
</dbReference>
<dbReference type="PROSITE" id="PS50075">
    <property type="entry name" value="CARRIER"/>
    <property type="match status" value="2"/>
</dbReference>
<evidence type="ECO:0000256" key="3">
    <source>
        <dbReference type="ARBA" id="ARBA00022450"/>
    </source>
</evidence>
<dbReference type="InterPro" id="IPR001242">
    <property type="entry name" value="Condensation_dom"/>
</dbReference>
<dbReference type="GO" id="GO:0044550">
    <property type="term" value="P:secondary metabolite biosynthetic process"/>
    <property type="evidence" value="ECO:0007669"/>
    <property type="project" value="UniProtKB-ARBA"/>
</dbReference>
<feature type="domain" description="Carrier" evidence="5">
    <location>
        <begin position="6"/>
        <end position="80"/>
    </location>
</feature>
<dbReference type="InterPro" id="IPR029058">
    <property type="entry name" value="AB_hydrolase_fold"/>
</dbReference>
<dbReference type="CDD" id="cd19544">
    <property type="entry name" value="E-C_NRPS"/>
    <property type="match status" value="1"/>
</dbReference>
<dbReference type="InterPro" id="IPR020845">
    <property type="entry name" value="AMP-binding_CS"/>
</dbReference>
<gene>
    <name evidence="6" type="ORF">XcodCFBP4690_16865</name>
</gene>
<dbReference type="InterPro" id="IPR001031">
    <property type="entry name" value="Thioesterase"/>
</dbReference>
<sequence length="1747" mass="190154">MQGYEPPADAVEQTLAEIWQSVLGVERVGRHDNFFQLGGHSLLAVTLVERMRQHGLSADVRVLFGQPTLAALAAAIGTAGDVEVPPNLIPPDCRRITPELLTLVDVSQEAIDRIVATVPGGAANVQDIYPLAPLQEGVLYHHLAARQGDPYLLHARLAFDNEARLRAFAALLQRVVDRHDILRTSVVWEGLDAPMQVVWRSATLCCEPSDIDPVKGDVLAQLQARFDAARYRLDLRAAPLLQLHYAPDPGQHRLVAVLLFHHFALDHQALAVLRSEMEALHASDGVGLQAAVPYRNYVAQALFEKTEEEHAAFFRQRLQDVQEPTLPFSVSRYPRDGEPLQEAGIRLDAPLSQRLRRHARALNVSAAGLHHLAWAMVLGATSGRDDVVSGTVLLGRMRGHAGVERAMGMFINTLPVRIHLDQSVILAARQTHAELTALMAHEHAPLTVAQRCSGVAESVPLFSALINYRHSVDVEAAPSAAASLAWEGVQALGSSERTNYPLTLNVDDLGEQFALTVQAVAEIGATRICNYLMTALHRLVDALDHAPDLALQDLSVLPDAERACILQTFNATARDYPRAQTIHALFEQQAAQCPDALAVIDGTREYSYATLNRCANRLAHQLMKHGVGPGDHVAICLNRSFDLVMAQLAINKCAAAYLPLDRQAPQQRLQQMLQDSGARWVISCSTQTLPDGIGRLDLDVLDLSGVAEHDPQLAQSSTDVAYLMYTSGSTGQPKGVLVPHRAISRLVCNNGYAEFLASDRVAFAANPAFDASTLEVWAPLLNGACVLVIDQDVLLSPQRFAQVLQAQRATVLWLTAGLFHQYAPTLMPAFAQLRYLIVGGDVLDPAVVSRVLDEGAPQALLNGYGPTETTTFATTHRITERSASAIPIGHPIGNTRVYVLDAQRRLVPLGVVGELYIGGDGVALGYLNQPELTAERFVPDPFSADATARMYRTGDLVSWSMDGTLNYLGRNDGQVKIRGLRVELGEIEAVLRTHPSIAAATVVQRKEDDGSSRLVAYYSTTPGSLVPGAKLLRSHLQAGLPDYMLPAAYVHLDQLPLTPNGKLDHKALPIPPSEAFVSHGQEQPQGAIEQRLAALWTQLLQVERVGRYDDFFELGGHSLLIVRLNGLLEQAQLTIPLGELVQHSTLAAMALAIQRHQRDRPELHNPSRSAVVSVRTTGSQRPLFLVHDFTGMDLYFSALGQHISADVPIYGLSAIPLGEPQPATMEELATRLLASLRAMQPQGPYRIAGWSFGGLLAYEMACQLLACNEQVDFVGLIDTYHPARIDLGPAFHVPELTQHYLLLQHCLDAVSEHDDPQSSRRCLTALIEQVQHWEPKALLAICRVRGWLPRHWAGHGDSALLNYLAREAGHGHAQRHYAPMPITMPVHLFTATQALPARGASDAALGWKGLLPAPMLKQVMVPGDHHTMLEHPHVVVLGAALNDAVGKARTPSRQRRDVHHPLSCIQKGLARQVPIVCVPGAGDNVAGFVGLSSALGQSWPVYGLQPRGLEGGQLPYGSVEVAAQAFVRAMVEALPDRRVHLIGHSFGGWIAYEMACLLSAQGFVVASVTLIDCEVPGHPSAAARGYTASAVLERLIMSLQSASGVNFGIALERFRYLDQSAQLQEVHAGMVRAGMLPKRSVPDAIRGMVQVFGTALRTAYVPTARFDGPLQLVLAGDPTLDAEHNRLEHQAKIAGWSALAPQLRIWDGPGDHFTTLRPPHVQQLAKWWLHTNETESREGANNALTLP</sequence>
<dbReference type="Gene3D" id="2.30.38.10">
    <property type="entry name" value="Luciferase, Domain 3"/>
    <property type="match status" value="1"/>
</dbReference>
<dbReference type="InterPro" id="IPR010071">
    <property type="entry name" value="AA_adenyl_dom"/>
</dbReference>
<evidence type="ECO:0000259" key="5">
    <source>
        <dbReference type="PROSITE" id="PS50075"/>
    </source>
</evidence>
<dbReference type="GO" id="GO:0005737">
    <property type="term" value="C:cytoplasm"/>
    <property type="evidence" value="ECO:0007669"/>
    <property type="project" value="TreeGrafter"/>
</dbReference>
<proteinExistence type="inferred from homology"/>
<dbReference type="PROSITE" id="PS00455">
    <property type="entry name" value="AMP_BINDING"/>
    <property type="match status" value="1"/>
</dbReference>
<keyword evidence="4" id="KW-0597">Phosphoprotein</keyword>
<dbReference type="InterPro" id="IPR045851">
    <property type="entry name" value="AMP-bd_C_sf"/>
</dbReference>
<dbReference type="SMART" id="SM00823">
    <property type="entry name" value="PKS_PP"/>
    <property type="match status" value="1"/>
</dbReference>
<evidence type="ECO:0000256" key="1">
    <source>
        <dbReference type="ARBA" id="ARBA00001957"/>
    </source>
</evidence>
<dbReference type="NCBIfam" id="TIGR01733">
    <property type="entry name" value="AA-adenyl-dom"/>
    <property type="match status" value="1"/>
</dbReference>
<dbReference type="Gene3D" id="3.40.50.1820">
    <property type="entry name" value="alpha/beta hydrolase"/>
    <property type="match status" value="2"/>
</dbReference>
<evidence type="ECO:0000313" key="7">
    <source>
        <dbReference type="Proteomes" id="UP000237872"/>
    </source>
</evidence>
<dbReference type="FunFam" id="3.40.50.980:FF:000001">
    <property type="entry name" value="Non-ribosomal peptide synthetase"/>
    <property type="match status" value="1"/>
</dbReference>
<dbReference type="FunFam" id="1.10.1200.10:FF:000005">
    <property type="entry name" value="Nonribosomal peptide synthetase 1"/>
    <property type="match status" value="1"/>
</dbReference>
<dbReference type="Gene3D" id="3.30.300.30">
    <property type="match status" value="1"/>
</dbReference>
<dbReference type="Gene3D" id="3.30.559.30">
    <property type="entry name" value="Nonribosomal peptide synthetase, condensation domain"/>
    <property type="match status" value="1"/>
</dbReference>
<dbReference type="InterPro" id="IPR036736">
    <property type="entry name" value="ACP-like_sf"/>
</dbReference>
<dbReference type="Gene3D" id="3.40.50.980">
    <property type="match status" value="2"/>
</dbReference>
<dbReference type="GO" id="GO:0031177">
    <property type="term" value="F:phosphopantetheine binding"/>
    <property type="evidence" value="ECO:0007669"/>
    <property type="project" value="InterPro"/>
</dbReference>
<reference evidence="6 7" key="1">
    <citation type="submission" date="2016-08" db="EMBL/GenBank/DDBJ databases">
        <authorList>
            <person name="Seilhamer J.J."/>
        </authorList>
    </citation>
    <scope>NUCLEOTIDE SEQUENCE [LARGE SCALE GENOMIC DNA]</scope>
    <source>
        <strain evidence="6 7">CFBP4690</strain>
    </source>
</reference>
<dbReference type="FunFam" id="3.30.300.30:FF:000010">
    <property type="entry name" value="Enterobactin synthetase component F"/>
    <property type="match status" value="1"/>
</dbReference>
<dbReference type="InterPro" id="IPR009081">
    <property type="entry name" value="PP-bd_ACP"/>
</dbReference>
<dbReference type="Proteomes" id="UP000237872">
    <property type="component" value="Unassembled WGS sequence"/>
</dbReference>
<dbReference type="GO" id="GO:0043041">
    <property type="term" value="P:amino acid activation for nonribosomal peptide biosynthetic process"/>
    <property type="evidence" value="ECO:0007669"/>
    <property type="project" value="TreeGrafter"/>
</dbReference>
<dbReference type="FunFam" id="3.40.50.12780:FF:000012">
    <property type="entry name" value="Non-ribosomal peptide synthetase"/>
    <property type="match status" value="1"/>
</dbReference>
<dbReference type="Pfam" id="PF00975">
    <property type="entry name" value="Thioesterase"/>
    <property type="match status" value="2"/>
</dbReference>
<dbReference type="PANTHER" id="PTHR45527:SF1">
    <property type="entry name" value="FATTY ACID SYNTHASE"/>
    <property type="match status" value="1"/>
</dbReference>
<dbReference type="Pfam" id="PF00668">
    <property type="entry name" value="Condensation"/>
    <property type="match status" value="1"/>
</dbReference>
<dbReference type="InterPro" id="IPR020806">
    <property type="entry name" value="PKS_PP-bd"/>
</dbReference>
<evidence type="ECO:0000256" key="2">
    <source>
        <dbReference type="ARBA" id="ARBA00006432"/>
    </source>
</evidence>
<dbReference type="InterPro" id="IPR006162">
    <property type="entry name" value="Ppantetheine_attach_site"/>
</dbReference>
<accession>A0A2S7CH07</accession>
<dbReference type="SUPFAM" id="SSF47336">
    <property type="entry name" value="ACP-like"/>
    <property type="match status" value="2"/>
</dbReference>